<dbReference type="EMBL" id="QRDY01000001">
    <property type="protein sequence ID" value="RED66366.1"/>
    <property type="molecule type" value="Genomic_DNA"/>
</dbReference>
<organism evidence="2 3">
    <name type="scientific">Cohnella lupini</name>
    <dbReference type="NCBI Taxonomy" id="1294267"/>
    <lineage>
        <taxon>Bacteria</taxon>
        <taxon>Bacillati</taxon>
        <taxon>Bacillota</taxon>
        <taxon>Bacilli</taxon>
        <taxon>Bacillales</taxon>
        <taxon>Paenibacillaceae</taxon>
        <taxon>Cohnella</taxon>
    </lineage>
</organism>
<keyword evidence="1" id="KW-0472">Membrane</keyword>
<keyword evidence="1" id="KW-1133">Transmembrane helix</keyword>
<evidence type="ECO:0000256" key="1">
    <source>
        <dbReference type="SAM" id="Phobius"/>
    </source>
</evidence>
<evidence type="ECO:0000313" key="3">
    <source>
        <dbReference type="Proteomes" id="UP000256869"/>
    </source>
</evidence>
<dbReference type="Proteomes" id="UP000256869">
    <property type="component" value="Unassembled WGS sequence"/>
</dbReference>
<name>A0A3D9IZ72_9BACL</name>
<dbReference type="PROSITE" id="PS51257">
    <property type="entry name" value="PROKAR_LIPOPROTEIN"/>
    <property type="match status" value="1"/>
</dbReference>
<dbReference type="AlphaFoldDB" id="A0A3D9IZ72"/>
<evidence type="ECO:0000313" key="2">
    <source>
        <dbReference type="EMBL" id="RED66366.1"/>
    </source>
</evidence>
<feature type="transmembrane region" description="Helical" evidence="1">
    <location>
        <begin position="149"/>
        <end position="169"/>
    </location>
</feature>
<dbReference type="Gene3D" id="2.40.50.120">
    <property type="match status" value="1"/>
</dbReference>
<gene>
    <name evidence="2" type="ORF">DFP95_101865</name>
</gene>
<keyword evidence="3" id="KW-1185">Reference proteome</keyword>
<evidence type="ECO:0008006" key="4">
    <source>
        <dbReference type="Google" id="ProtNLM"/>
    </source>
</evidence>
<comment type="caution">
    <text evidence="2">The sequence shown here is derived from an EMBL/GenBank/DDBJ whole genome shotgun (WGS) entry which is preliminary data.</text>
</comment>
<accession>A0A3D9IZ72</accession>
<dbReference type="SUPFAM" id="SSF50242">
    <property type="entry name" value="TIMP-like"/>
    <property type="match status" value="1"/>
</dbReference>
<proteinExistence type="predicted"/>
<protein>
    <recommendedName>
        <fullName evidence="4">Tissue inhibitor of metalloproteinase</fullName>
    </recommendedName>
</protein>
<sequence length="178" mass="20078">MILFKRFGIAAVIWMIVFLVFSTNASFATSCVYFEPNQLLKRSDLIFVGTFTETSSKNVGTLNPKRWATFEVQSVFKGEVNNKISIVTAVGSEFVKGTDYLVYAYKTTKENYLSQYEEGEYATDTVCGGTKELSLASEDLKQFSKETQVGAFLIAFISLVMITSICILIRRRFDNKIK</sequence>
<dbReference type="OrthoDB" id="2592143at2"/>
<dbReference type="RefSeq" id="WP_115991281.1">
    <property type="nucleotide sequence ID" value="NZ_QRDY01000001.1"/>
</dbReference>
<keyword evidence="1" id="KW-0812">Transmembrane</keyword>
<reference evidence="2 3" key="1">
    <citation type="submission" date="2018-07" db="EMBL/GenBank/DDBJ databases">
        <title>Genomic Encyclopedia of Type Strains, Phase III (KMG-III): the genomes of soil and plant-associated and newly described type strains.</title>
        <authorList>
            <person name="Whitman W."/>
        </authorList>
    </citation>
    <scope>NUCLEOTIDE SEQUENCE [LARGE SCALE GENOMIC DNA]</scope>
    <source>
        <strain evidence="2 3">CECT 8236</strain>
    </source>
</reference>
<dbReference type="InterPro" id="IPR008993">
    <property type="entry name" value="TIMP-like_OB-fold"/>
</dbReference>